<dbReference type="InterPro" id="IPR012944">
    <property type="entry name" value="SusD_RagB_dom"/>
</dbReference>
<dbReference type="Pfam" id="PF07980">
    <property type="entry name" value="SusD_RagB"/>
    <property type="match status" value="1"/>
</dbReference>
<keyword evidence="3" id="KW-0732">Signal</keyword>
<dbReference type="RefSeq" id="WP_007575519.1">
    <property type="nucleotide sequence ID" value="NZ_BPTS01000002.1"/>
</dbReference>
<comment type="subcellular location">
    <subcellularLocation>
        <location evidence="1">Cell outer membrane</location>
    </subcellularLocation>
</comment>
<feature type="domain" description="RagB/SusD" evidence="6">
    <location>
        <begin position="353"/>
        <end position="490"/>
    </location>
</feature>
<dbReference type="OrthoDB" id="617686at2"/>
<keyword evidence="9" id="KW-1185">Reference proteome</keyword>
<dbReference type="InterPro" id="IPR033985">
    <property type="entry name" value="SusD-like_N"/>
</dbReference>
<keyword evidence="5" id="KW-0998">Cell outer membrane</keyword>
<dbReference type="GO" id="GO:0009279">
    <property type="term" value="C:cell outer membrane"/>
    <property type="evidence" value="ECO:0007669"/>
    <property type="project" value="UniProtKB-SubCell"/>
</dbReference>
<gene>
    <name evidence="8" type="ORF">Premu_2366</name>
</gene>
<evidence type="ECO:0000256" key="3">
    <source>
        <dbReference type="ARBA" id="ARBA00022729"/>
    </source>
</evidence>
<comment type="similarity">
    <text evidence="2">Belongs to the SusD family.</text>
</comment>
<evidence type="ECO:0000313" key="9">
    <source>
        <dbReference type="Proteomes" id="UP000002772"/>
    </source>
</evidence>
<dbReference type="eggNOG" id="COG0702">
    <property type="taxonomic scope" value="Bacteria"/>
</dbReference>
<dbReference type="CDD" id="cd08977">
    <property type="entry name" value="SusD"/>
    <property type="match status" value="1"/>
</dbReference>
<dbReference type="InterPro" id="IPR011990">
    <property type="entry name" value="TPR-like_helical_dom_sf"/>
</dbReference>
<keyword evidence="4" id="KW-0472">Membrane</keyword>
<evidence type="ECO:0000256" key="2">
    <source>
        <dbReference type="ARBA" id="ARBA00006275"/>
    </source>
</evidence>
<evidence type="ECO:0000256" key="1">
    <source>
        <dbReference type="ARBA" id="ARBA00004442"/>
    </source>
</evidence>
<dbReference type="PROSITE" id="PS51257">
    <property type="entry name" value="PROKAR_LIPOPROTEIN"/>
    <property type="match status" value="1"/>
</dbReference>
<accession>F8N9D8</accession>
<evidence type="ECO:0000259" key="6">
    <source>
        <dbReference type="Pfam" id="PF07980"/>
    </source>
</evidence>
<dbReference type="STRING" id="688246.Premu_2366"/>
<dbReference type="Proteomes" id="UP000002772">
    <property type="component" value="Unassembled WGS sequence"/>
</dbReference>
<evidence type="ECO:0000313" key="8">
    <source>
        <dbReference type="EMBL" id="EGN57747.1"/>
    </source>
</evidence>
<dbReference type="Gene3D" id="1.25.40.390">
    <property type="match status" value="1"/>
</dbReference>
<protein>
    <submittedName>
        <fullName evidence="8">RagB/SusD domain-containing protein</fullName>
    </submittedName>
</protein>
<evidence type="ECO:0000256" key="5">
    <source>
        <dbReference type="ARBA" id="ARBA00023237"/>
    </source>
</evidence>
<dbReference type="SUPFAM" id="SSF48452">
    <property type="entry name" value="TPR-like"/>
    <property type="match status" value="1"/>
</dbReference>
<feature type="domain" description="SusD-like N-terminal" evidence="7">
    <location>
        <begin position="23"/>
        <end position="237"/>
    </location>
</feature>
<reference evidence="9" key="1">
    <citation type="journal article" date="2011" name="Stand. Genomic Sci.">
        <title>Non-contiguous finished genome sequence of the opportunistic oral pathogen Prevotella multisaccharivorax type strain (PPPA20).</title>
        <authorList>
            <person name="Pati A."/>
            <person name="Gronow S."/>
            <person name="Lu M."/>
            <person name="Lapidus A."/>
            <person name="Nolan M."/>
            <person name="Lucas S."/>
            <person name="Hammon N."/>
            <person name="Deshpande S."/>
            <person name="Cheng J.F."/>
            <person name="Tapia R."/>
            <person name="Han C."/>
            <person name="Goodwin L."/>
            <person name="Pitluck S."/>
            <person name="Liolios K."/>
            <person name="Pagani I."/>
            <person name="Mavromatis K."/>
            <person name="Mikhailova N."/>
            <person name="Huntemann M."/>
            <person name="Chen A."/>
            <person name="Palaniappan K."/>
            <person name="Land M."/>
            <person name="Hauser L."/>
            <person name="Detter J.C."/>
            <person name="Brambilla E.M."/>
            <person name="Rohde M."/>
            <person name="Goker M."/>
            <person name="Woyke T."/>
            <person name="Bristow J."/>
            <person name="Eisen J.A."/>
            <person name="Markowitz V."/>
            <person name="Hugenholtz P."/>
            <person name="Kyrpides N.C."/>
            <person name="Klenk H.P."/>
            <person name="Ivanova N."/>
        </authorList>
    </citation>
    <scope>NUCLEOTIDE SEQUENCE [LARGE SCALE GENOMIC DNA]</scope>
    <source>
        <strain evidence="9">DSM 17128</strain>
    </source>
</reference>
<evidence type="ECO:0000256" key="4">
    <source>
        <dbReference type="ARBA" id="ARBA00023136"/>
    </source>
</evidence>
<dbReference type="EMBL" id="GL945017">
    <property type="protein sequence ID" value="EGN57747.1"/>
    <property type="molecule type" value="Genomic_DNA"/>
</dbReference>
<sequence length="490" mass="55746">MKTNRIYMAGVLFGGLLLASCNDFLEERPQSDFTAEATVSDSIVSKYNTIADARAELQGAYNSFKNDIFQQENYMINDVQSDNCYVGGDGTNEAAVDIFKLSATNAKVALVWSQYMAMAGNATNVIENVRLMKGGASDKGLQEVMAEAKFIRAWALFDMVRLYGDLPLVLQLIPTITAENLDTWYPVMYPKRSSVEEVYQQIFKDLDATTIAALPSKNAGAFQATKGAAYGLLAKVYATYKAKGDRDYKKVVEYCDKVMAQGYQLVGNFDDLWNPDNKFTSESIFEVYYTTESPNWAYWTLLKEDDGSVTWRRYCTPTHELVSKFLPNDKRFAASIQWKKAPYDAYWNADNYPFSYKIREKNSDIILMRLADIMLLKAEALVELGQTAEAIGIVNKIRERAGLSSNLLNTAMPQAEARKAVENERQLELYMEGQRWYDLLRNDRALEVMRVHKDRNGNRLFPDLKSFRVLWPVPQSELDKNTNLKQNEGY</sequence>
<dbReference type="HOGENOM" id="CLU_015553_3_1_10"/>
<dbReference type="Pfam" id="PF14322">
    <property type="entry name" value="SusD-like_3"/>
    <property type="match status" value="1"/>
</dbReference>
<organism evidence="8 9">
    <name type="scientific">Hallella multisaccharivorax DSM 17128</name>
    <dbReference type="NCBI Taxonomy" id="688246"/>
    <lineage>
        <taxon>Bacteria</taxon>
        <taxon>Pseudomonadati</taxon>
        <taxon>Bacteroidota</taxon>
        <taxon>Bacteroidia</taxon>
        <taxon>Bacteroidales</taxon>
        <taxon>Prevotellaceae</taxon>
        <taxon>Hallella</taxon>
    </lineage>
</organism>
<name>F8N9D8_9BACT</name>
<evidence type="ECO:0000259" key="7">
    <source>
        <dbReference type="Pfam" id="PF14322"/>
    </source>
</evidence>
<proteinExistence type="inferred from homology"/>
<dbReference type="AlphaFoldDB" id="F8N9D8"/>